<evidence type="ECO:0008006" key="3">
    <source>
        <dbReference type="Google" id="ProtNLM"/>
    </source>
</evidence>
<dbReference type="AlphaFoldDB" id="A0A8J3KZJ7"/>
<organism evidence="1 2">
    <name type="scientific">Catellatospora coxensis</name>
    <dbReference type="NCBI Taxonomy" id="310354"/>
    <lineage>
        <taxon>Bacteria</taxon>
        <taxon>Bacillati</taxon>
        <taxon>Actinomycetota</taxon>
        <taxon>Actinomycetes</taxon>
        <taxon>Micromonosporales</taxon>
        <taxon>Micromonosporaceae</taxon>
        <taxon>Catellatospora</taxon>
    </lineage>
</organism>
<comment type="caution">
    <text evidence="1">The sequence shown here is derived from an EMBL/GenBank/DDBJ whole genome shotgun (WGS) entry which is preliminary data.</text>
</comment>
<evidence type="ECO:0000313" key="1">
    <source>
        <dbReference type="EMBL" id="GIG05931.1"/>
    </source>
</evidence>
<proteinExistence type="predicted"/>
<dbReference type="EMBL" id="BONI01000018">
    <property type="protein sequence ID" value="GIG05931.1"/>
    <property type="molecule type" value="Genomic_DNA"/>
</dbReference>
<dbReference type="Proteomes" id="UP000630887">
    <property type="component" value="Unassembled WGS sequence"/>
</dbReference>
<name>A0A8J3KZJ7_9ACTN</name>
<accession>A0A8J3KZJ7</accession>
<dbReference type="Gene3D" id="3.40.50.450">
    <property type="match status" value="1"/>
</dbReference>
<dbReference type="RefSeq" id="WP_203692320.1">
    <property type="nucleotide sequence ID" value="NZ_BAAALC010000024.1"/>
</dbReference>
<protein>
    <recommendedName>
        <fullName evidence="3">Nucleoside 2-deoxyribosyltransferase-like protein</fullName>
    </recommendedName>
</protein>
<sequence length="298" mass="32875">MTTPKITIVYASEQPPAGWSASVFVAGPMPRDPDLPSWRPEALRLIERQWSADGPLVVFVPEPRDRHDPPAGYVHQLWEDRWMSVVDAILFWVPREMPGTPGLTTNVEFGRYEGSGRVALGMPPHAHSVRYLRHFADQHEAPVADTLPQTVAATLGLVGRGAWREAGTRDVPLLVWRTPAFQTWWSALSPRGERLLGARVRWTSGSGAASWVLDATVAAPAGSVESRRVMCLNGADVVTAVLANTSQEVEPGGATRAMLHEAGYLVTSEGVQRMRERVQALEARQDDTCRNDYLPDRE</sequence>
<keyword evidence="2" id="KW-1185">Reference proteome</keyword>
<gene>
    <name evidence="1" type="ORF">Cco03nite_26310</name>
</gene>
<evidence type="ECO:0000313" key="2">
    <source>
        <dbReference type="Proteomes" id="UP000630887"/>
    </source>
</evidence>
<reference evidence="1 2" key="1">
    <citation type="submission" date="2021-01" db="EMBL/GenBank/DDBJ databases">
        <title>Whole genome shotgun sequence of Catellatospora coxensis NBRC 107359.</title>
        <authorList>
            <person name="Komaki H."/>
            <person name="Tamura T."/>
        </authorList>
    </citation>
    <scope>NUCLEOTIDE SEQUENCE [LARGE SCALE GENOMIC DNA]</scope>
    <source>
        <strain evidence="1 2">NBRC 107359</strain>
    </source>
</reference>